<dbReference type="InterPro" id="IPR039564">
    <property type="entry name" value="Peptidase_C39-like"/>
</dbReference>
<organism evidence="2">
    <name type="scientific">marine sediment metagenome</name>
    <dbReference type="NCBI Taxonomy" id="412755"/>
    <lineage>
        <taxon>unclassified sequences</taxon>
        <taxon>metagenomes</taxon>
        <taxon>ecological metagenomes</taxon>
    </lineage>
</organism>
<dbReference type="Gene3D" id="3.90.70.10">
    <property type="entry name" value="Cysteine proteinases"/>
    <property type="match status" value="1"/>
</dbReference>
<reference evidence="2" key="1">
    <citation type="journal article" date="2015" name="Nature">
        <title>Complex archaea that bridge the gap between prokaryotes and eukaryotes.</title>
        <authorList>
            <person name="Spang A."/>
            <person name="Saw J.H."/>
            <person name="Jorgensen S.L."/>
            <person name="Zaremba-Niedzwiedzka K."/>
            <person name="Martijn J."/>
            <person name="Lind A.E."/>
            <person name="van Eijk R."/>
            <person name="Schleper C."/>
            <person name="Guy L."/>
            <person name="Ettema T.J."/>
        </authorList>
    </citation>
    <scope>NUCLEOTIDE SEQUENCE</scope>
</reference>
<dbReference type="AlphaFoldDB" id="A0A0F9E3P1"/>
<sequence length="185" mass="21384">MNKLVTIDLSRFKKVKQEISDECIACCLESVLSYYGYKDKSKTDFYSILKPNLNFKGVMDKIAPLYPKLKFNFQNHNGDIIQLLDFVKNKLDNNIPIITAIKSDYNLQSVFQQKSLDQILLVVDIINPVAKSDKTHIITVIGYDDERVIFYEQGEQKYVSVNYDNSVFETIIQGGKYDTLIIFEK</sequence>
<name>A0A0F9E3P1_9ZZZZ</name>
<accession>A0A0F9E3P1</accession>
<dbReference type="EMBL" id="LAZR01026474">
    <property type="protein sequence ID" value="KKL68614.1"/>
    <property type="molecule type" value="Genomic_DNA"/>
</dbReference>
<dbReference type="Pfam" id="PF13529">
    <property type="entry name" value="Peptidase_C39_2"/>
    <property type="match status" value="1"/>
</dbReference>
<proteinExistence type="predicted"/>
<evidence type="ECO:0000259" key="1">
    <source>
        <dbReference type="Pfam" id="PF13529"/>
    </source>
</evidence>
<comment type="caution">
    <text evidence="2">The sequence shown here is derived from an EMBL/GenBank/DDBJ whole genome shotgun (WGS) entry which is preliminary data.</text>
</comment>
<gene>
    <name evidence="2" type="ORF">LCGC14_2123210</name>
</gene>
<feature type="domain" description="Peptidase C39-like" evidence="1">
    <location>
        <begin position="15"/>
        <end position="150"/>
    </location>
</feature>
<evidence type="ECO:0000313" key="2">
    <source>
        <dbReference type="EMBL" id="KKL68614.1"/>
    </source>
</evidence>
<protein>
    <recommendedName>
        <fullName evidence="1">Peptidase C39-like domain-containing protein</fullName>
    </recommendedName>
</protein>